<dbReference type="RefSeq" id="XP_008080121.1">
    <property type="nucleotide sequence ID" value="XM_008081930.1"/>
</dbReference>
<evidence type="ECO:0000313" key="1">
    <source>
        <dbReference type="EMBL" id="EPE33504.1"/>
    </source>
</evidence>
<dbReference type="KEGG" id="glz:GLAREA_06517"/>
<evidence type="ECO:0000313" key="2">
    <source>
        <dbReference type="Proteomes" id="UP000016922"/>
    </source>
</evidence>
<dbReference type="OrthoDB" id="3551462at2759"/>
<dbReference type="OMA" id="TININMA"/>
<reference evidence="1 2" key="1">
    <citation type="journal article" date="2013" name="BMC Genomics">
        <title>Genomics-driven discovery of the pneumocandin biosynthetic gene cluster in the fungus Glarea lozoyensis.</title>
        <authorList>
            <person name="Chen L."/>
            <person name="Yue Q."/>
            <person name="Zhang X."/>
            <person name="Xiang M."/>
            <person name="Wang C."/>
            <person name="Li S."/>
            <person name="Che Y."/>
            <person name="Ortiz-Lopez F.J."/>
            <person name="Bills G.F."/>
            <person name="Liu X."/>
            <person name="An Z."/>
        </authorList>
    </citation>
    <scope>NUCLEOTIDE SEQUENCE [LARGE SCALE GENOMIC DNA]</scope>
    <source>
        <strain evidence="2">ATCC 20868 / MF5171</strain>
    </source>
</reference>
<organism evidence="1 2">
    <name type="scientific">Glarea lozoyensis (strain ATCC 20868 / MF5171)</name>
    <dbReference type="NCBI Taxonomy" id="1116229"/>
    <lineage>
        <taxon>Eukaryota</taxon>
        <taxon>Fungi</taxon>
        <taxon>Dikarya</taxon>
        <taxon>Ascomycota</taxon>
        <taxon>Pezizomycotina</taxon>
        <taxon>Leotiomycetes</taxon>
        <taxon>Helotiales</taxon>
        <taxon>Helotiaceae</taxon>
        <taxon>Glarea</taxon>
    </lineage>
</organism>
<dbReference type="GeneID" id="19465570"/>
<sequence>MGNNCSKAKLPRSIEADFSKGRKLRWHAYNSLTFSNAFEVQAKTPLLSRMQEFPKLLPTLNLTESTNHDPANRQKILEEWAILFNKVFFGGNVRTGPVQYTLSPPEAGVSDAICWFNNETKKIHLNLENRNVKDGESESEYTCSLISALLHEMLHAFIDFYSDKKDLPAAKGGEGENGHGPVWADCMIILQDWLQPAIEWDPYCQIACGVSGSMEAEGWEATNEQLARWGVLQIYLDGEFCLVDRRYCGCCHHTHLFDQQVKQPESAT</sequence>
<protein>
    <recommendedName>
        <fullName evidence="3">SprT-like domain-containing protein</fullName>
    </recommendedName>
</protein>
<keyword evidence="2" id="KW-1185">Reference proteome</keyword>
<accession>S3D8L9</accession>
<name>S3D8L9_GLAL2</name>
<proteinExistence type="predicted"/>
<dbReference type="HOGENOM" id="CLU_1038477_0_0_1"/>
<dbReference type="Proteomes" id="UP000016922">
    <property type="component" value="Unassembled WGS sequence"/>
</dbReference>
<dbReference type="AlphaFoldDB" id="S3D8L9"/>
<dbReference type="EMBL" id="KE145358">
    <property type="protein sequence ID" value="EPE33504.1"/>
    <property type="molecule type" value="Genomic_DNA"/>
</dbReference>
<evidence type="ECO:0008006" key="3">
    <source>
        <dbReference type="Google" id="ProtNLM"/>
    </source>
</evidence>
<gene>
    <name evidence="1" type="ORF">GLAREA_06517</name>
</gene>